<keyword evidence="3 6" id="KW-0418">Kinase</keyword>
<sequence>MTKGIALAEAADPLVLGLDVGSTACRGSLYDAHGRPVGKRVKVPHTFTSAADGTSVIDPDQVVDELSHILDVLSDRLRHRTVAGVAFDSFASSMIAVDADGTALTPCFTYADGRCAAQVEQLRAEADEHSVQQHTGTRIHSSYWPARLRWLSDTRPDLAPTHYLSLGDYVYRRLLGVHGTGTASASWTGLVDRRTCDWSPDIVALSGISPDQLPPIHHLDDPFTPTGPQADAAARRWPAVAGARWFAPVSDGLSANVGLGAADATTIGATGATSGALRVVVDELPEDLPPGLWCYAVSAHKWILGGALNDVGRATDWLGTTLAADQLTDDAIRAALLAEPSETTPLVLPFFTGERSTGWAAGARATMTGVSAATSATDIYRGVVEGIALSYGRVAGQLRPAAPDAVKIAAGGRTVAARPELFQAVSDVLGLPIDIVDAKRTTLLGTAYLALDTLAPGIERWRPEPGYVCEPHTDRAAYYAGRAAQFETLYDTLIAPPD</sequence>
<comment type="similarity">
    <text evidence="1">Belongs to the FGGY kinase family.</text>
</comment>
<dbReference type="AlphaFoldDB" id="A0A857L3T1"/>
<dbReference type="Gene3D" id="3.30.420.40">
    <property type="match status" value="2"/>
</dbReference>
<evidence type="ECO:0000313" key="6">
    <source>
        <dbReference type="EMBL" id="QHN41249.1"/>
    </source>
</evidence>
<evidence type="ECO:0000256" key="2">
    <source>
        <dbReference type="ARBA" id="ARBA00022679"/>
    </source>
</evidence>
<protein>
    <submittedName>
        <fullName evidence="6">Sugar kinase</fullName>
    </submittedName>
</protein>
<dbReference type="InterPro" id="IPR050406">
    <property type="entry name" value="FGGY_Carb_Kinase"/>
</dbReference>
<dbReference type="InterPro" id="IPR000577">
    <property type="entry name" value="Carb_kinase_FGGY"/>
</dbReference>
<dbReference type="Pfam" id="PF02782">
    <property type="entry name" value="FGGY_C"/>
    <property type="match status" value="1"/>
</dbReference>
<dbReference type="EMBL" id="CP045810">
    <property type="protein sequence ID" value="QHN41249.1"/>
    <property type="molecule type" value="Genomic_DNA"/>
</dbReference>
<proteinExistence type="inferred from homology"/>
<dbReference type="PANTHER" id="PTHR43095:SF2">
    <property type="entry name" value="GLUCONOKINASE"/>
    <property type="match status" value="1"/>
</dbReference>
<dbReference type="PANTHER" id="PTHR43095">
    <property type="entry name" value="SUGAR KINASE"/>
    <property type="match status" value="1"/>
</dbReference>
<evidence type="ECO:0000256" key="3">
    <source>
        <dbReference type="ARBA" id="ARBA00022777"/>
    </source>
</evidence>
<evidence type="ECO:0000259" key="5">
    <source>
        <dbReference type="Pfam" id="PF02782"/>
    </source>
</evidence>
<dbReference type="CDD" id="cd07770">
    <property type="entry name" value="ASKHA_NBD_FGGY_GntK"/>
    <property type="match status" value="1"/>
</dbReference>
<dbReference type="InterPro" id="IPR018484">
    <property type="entry name" value="FGGY_N"/>
</dbReference>
<dbReference type="SUPFAM" id="SSF53067">
    <property type="entry name" value="Actin-like ATPase domain"/>
    <property type="match status" value="2"/>
</dbReference>
<organism evidence="6">
    <name type="scientific">Gordonia amarae</name>
    <dbReference type="NCBI Taxonomy" id="36821"/>
    <lineage>
        <taxon>Bacteria</taxon>
        <taxon>Bacillati</taxon>
        <taxon>Actinomycetota</taxon>
        <taxon>Actinomycetes</taxon>
        <taxon>Mycobacteriales</taxon>
        <taxon>Gordoniaceae</taxon>
        <taxon>Gordonia</taxon>
    </lineage>
</organism>
<dbReference type="GO" id="GO:0016301">
    <property type="term" value="F:kinase activity"/>
    <property type="evidence" value="ECO:0007669"/>
    <property type="project" value="UniProtKB-KW"/>
</dbReference>
<keyword evidence="2" id="KW-0808">Transferase</keyword>
<feature type="domain" description="Carbohydrate kinase FGGY C-terminal" evidence="5">
    <location>
        <begin position="296"/>
        <end position="451"/>
    </location>
</feature>
<dbReference type="PIRSF" id="PIRSF000538">
    <property type="entry name" value="GlpK"/>
    <property type="match status" value="1"/>
</dbReference>
<dbReference type="GO" id="GO:0005975">
    <property type="term" value="P:carbohydrate metabolic process"/>
    <property type="evidence" value="ECO:0007669"/>
    <property type="project" value="InterPro"/>
</dbReference>
<dbReference type="RefSeq" id="WP_005193522.1">
    <property type="nucleotide sequence ID" value="NZ_CP045804.1"/>
</dbReference>
<feature type="domain" description="Carbohydrate kinase FGGY N-terminal" evidence="4">
    <location>
        <begin position="15"/>
        <end position="218"/>
    </location>
</feature>
<evidence type="ECO:0000256" key="1">
    <source>
        <dbReference type="ARBA" id="ARBA00009156"/>
    </source>
</evidence>
<accession>A0A857L3T1</accession>
<reference evidence="6" key="1">
    <citation type="journal article" date="2021" name="Nat. Microbiol.">
        <title>Cocultivation of an ultrasmall environmental parasitic bacterium with lytic ability against bacteria associated with wastewater foams.</title>
        <authorList>
            <person name="Batinovic S."/>
            <person name="Rose J.J.A."/>
            <person name="Ratcliffe J."/>
            <person name="Seviour R.J."/>
            <person name="Petrovski S."/>
        </authorList>
    </citation>
    <scope>NUCLEOTIDE SEQUENCE</scope>
    <source>
        <strain evidence="6">CON44</strain>
    </source>
</reference>
<dbReference type="InterPro" id="IPR018485">
    <property type="entry name" value="FGGY_C"/>
</dbReference>
<dbReference type="Pfam" id="PF00370">
    <property type="entry name" value="FGGY_N"/>
    <property type="match status" value="1"/>
</dbReference>
<gene>
    <name evidence="6" type="ORF">GII30_20620</name>
</gene>
<name>A0A857L3T1_9ACTN</name>
<evidence type="ECO:0000259" key="4">
    <source>
        <dbReference type="Pfam" id="PF00370"/>
    </source>
</evidence>
<dbReference type="InterPro" id="IPR043129">
    <property type="entry name" value="ATPase_NBD"/>
</dbReference>